<feature type="transmembrane region" description="Helical" evidence="2">
    <location>
        <begin position="137"/>
        <end position="157"/>
    </location>
</feature>
<feature type="transmembrane region" description="Helical" evidence="2">
    <location>
        <begin position="218"/>
        <end position="240"/>
    </location>
</feature>
<keyword evidence="2" id="KW-0812">Transmembrane</keyword>
<feature type="transmembrane region" description="Helical" evidence="2">
    <location>
        <begin position="72"/>
        <end position="93"/>
    </location>
</feature>
<proteinExistence type="predicted"/>
<keyword evidence="4" id="KW-1185">Reference proteome</keyword>
<keyword evidence="2" id="KW-0472">Membrane</keyword>
<dbReference type="Proteomes" id="UP000434172">
    <property type="component" value="Unassembled WGS sequence"/>
</dbReference>
<feature type="transmembrane region" description="Helical" evidence="2">
    <location>
        <begin position="105"/>
        <end position="125"/>
    </location>
</feature>
<protein>
    <submittedName>
        <fullName evidence="3">Uncharacterized protein</fullName>
    </submittedName>
</protein>
<evidence type="ECO:0000313" key="4">
    <source>
        <dbReference type="Proteomes" id="UP000434172"/>
    </source>
</evidence>
<dbReference type="AlphaFoldDB" id="A0A8H3ZUR2"/>
<gene>
    <name evidence="3" type="ORF">GQ607_008454</name>
</gene>
<dbReference type="EMBL" id="WOWK01000045">
    <property type="protein sequence ID" value="KAF0324280.1"/>
    <property type="molecule type" value="Genomic_DNA"/>
</dbReference>
<name>A0A8H3ZUR2_9PEZI</name>
<feature type="region of interest" description="Disordered" evidence="1">
    <location>
        <begin position="440"/>
        <end position="570"/>
    </location>
</feature>
<evidence type="ECO:0000256" key="2">
    <source>
        <dbReference type="SAM" id="Phobius"/>
    </source>
</evidence>
<feature type="transmembrane region" description="Helical" evidence="2">
    <location>
        <begin position="48"/>
        <end position="65"/>
    </location>
</feature>
<accession>A0A8H3ZUR2</accession>
<dbReference type="OrthoDB" id="3021074at2759"/>
<comment type="caution">
    <text evidence="3">The sequence shown here is derived from an EMBL/GenBank/DDBJ whole genome shotgun (WGS) entry which is preliminary data.</text>
</comment>
<feature type="transmembrane region" description="Helical" evidence="2">
    <location>
        <begin position="288"/>
        <end position="307"/>
    </location>
</feature>
<sequence length="570" mass="61318">MAPLAPAALLHYLFRRDDDAGVGSSCDGVNGPCIEVVCAWPLSGQYGFGQRILYYILVVVCVVARKEEWIRAVCQAAALLVPAVAAIHGIVLASMHVDGATDMDIYGALQFCSIGILAAPVTVKLSSTFFYDPGRNIIFLWTGLILSGLLSLAVEFYRSNTHPCATGNSLIPSLRKFPYGEEDLCGLVCSEDRGPFSSLRQGATSEIYVVPKPSTLPFGMAMFLAAAECVPAILSLVSMWNKILEINWKRGRGSRDKERMEEDQAIIPGTNGATFRGMKDVNQAIRSLLSAVEVPVFGGAWLAVLIIGEINFWSPQVNYHTEPISNIGQWGTILGTGMAGLGSLYVWLADSNGDLANPTTTHCNCPHCHGREPPDGVLNGEVSPRASTAHREFQERAGSEAGLSIATSTGEWVPRRKIANALGKIGNYFGNPAKDPFGAGDYKTGEWPRIPGEAHRNSQMAEHDDRYSIMEGPSSRDSADGSSSCDSVSAPPTAASPTSPMSPTSPTSVSFSPRARSPRPHSNSFPAPRVASRHSSFDQPRPTVPTDDPRGRPAVRRSTLEVPPSAHHRF</sequence>
<evidence type="ECO:0000256" key="1">
    <source>
        <dbReference type="SAM" id="MobiDB-lite"/>
    </source>
</evidence>
<evidence type="ECO:0000313" key="3">
    <source>
        <dbReference type="EMBL" id="KAF0324280.1"/>
    </source>
</evidence>
<feature type="transmembrane region" description="Helical" evidence="2">
    <location>
        <begin position="327"/>
        <end position="348"/>
    </location>
</feature>
<reference evidence="3 4" key="1">
    <citation type="submission" date="2019-12" db="EMBL/GenBank/DDBJ databases">
        <title>A genome sequence resource for the geographically widespread anthracnose pathogen Colletotrichum asianum.</title>
        <authorList>
            <person name="Meng Y."/>
        </authorList>
    </citation>
    <scope>NUCLEOTIDE SEQUENCE [LARGE SCALE GENOMIC DNA]</scope>
    <source>
        <strain evidence="3 4">ICMP 18580</strain>
    </source>
</reference>
<organism evidence="3 4">
    <name type="scientific">Colletotrichum asianum</name>
    <dbReference type="NCBI Taxonomy" id="702518"/>
    <lineage>
        <taxon>Eukaryota</taxon>
        <taxon>Fungi</taxon>
        <taxon>Dikarya</taxon>
        <taxon>Ascomycota</taxon>
        <taxon>Pezizomycotina</taxon>
        <taxon>Sordariomycetes</taxon>
        <taxon>Hypocreomycetidae</taxon>
        <taxon>Glomerellales</taxon>
        <taxon>Glomerellaceae</taxon>
        <taxon>Colletotrichum</taxon>
        <taxon>Colletotrichum gloeosporioides species complex</taxon>
    </lineage>
</organism>
<keyword evidence="2" id="KW-1133">Transmembrane helix</keyword>
<feature type="compositionally biased region" description="Basic and acidic residues" evidence="1">
    <location>
        <begin position="452"/>
        <end position="468"/>
    </location>
</feature>
<feature type="compositionally biased region" description="Low complexity" evidence="1">
    <location>
        <begin position="480"/>
        <end position="513"/>
    </location>
</feature>